<evidence type="ECO:0000259" key="1">
    <source>
        <dbReference type="PROSITE" id="PS51186"/>
    </source>
</evidence>
<evidence type="ECO:0000313" key="3">
    <source>
        <dbReference type="Proteomes" id="UP000234789"/>
    </source>
</evidence>
<reference evidence="2 3" key="1">
    <citation type="submission" date="2017-05" db="EMBL/GenBank/DDBJ databases">
        <title>Functional genome analysis of Paenibacillus pasadenensis strain R16: insights on endophytic life style and antifungal activity.</title>
        <authorList>
            <person name="Passera A."/>
            <person name="Marcolungo L."/>
            <person name="Casati P."/>
            <person name="Brasca M."/>
            <person name="Quaglino F."/>
            <person name="Delledonne M."/>
        </authorList>
    </citation>
    <scope>NUCLEOTIDE SEQUENCE [LARGE SCALE GENOMIC DNA]</scope>
    <source>
        <strain evidence="2 3">R16</strain>
    </source>
</reference>
<dbReference type="GO" id="GO:0005737">
    <property type="term" value="C:cytoplasm"/>
    <property type="evidence" value="ECO:0007669"/>
    <property type="project" value="TreeGrafter"/>
</dbReference>
<dbReference type="GO" id="GO:1990189">
    <property type="term" value="F:protein N-terminal-serine acetyltransferase activity"/>
    <property type="evidence" value="ECO:0007669"/>
    <property type="project" value="TreeGrafter"/>
</dbReference>
<evidence type="ECO:0000313" key="2">
    <source>
        <dbReference type="EMBL" id="PLT45500.1"/>
    </source>
</evidence>
<organism evidence="2 3">
    <name type="scientific">Paenibacillus pasadenensis</name>
    <dbReference type="NCBI Taxonomy" id="217090"/>
    <lineage>
        <taxon>Bacteria</taxon>
        <taxon>Bacillati</taxon>
        <taxon>Bacillota</taxon>
        <taxon>Bacilli</taxon>
        <taxon>Bacillales</taxon>
        <taxon>Paenibacillaceae</taxon>
        <taxon>Paenibacillus</taxon>
    </lineage>
</organism>
<protein>
    <submittedName>
        <fullName evidence="2">Ribosomal-protein-L7p-serine acetyltransferase</fullName>
    </submittedName>
</protein>
<sequence>MYTIPFEKRQSRAMMEKTSPLSGREAKAMFHRRLEGGCELRVLAPADAKALYRTLEKDRRELEAWLPWVGQIRSAADMKDYVRFECKRYKEGKAMSAVLLDGASAAGMISFQELDFRHRKASLGYWLGSAWQGRGLMAQAAAEMLSFAYGTLDLNRVEIRARTDNRRSRAVALRLGFSLEGVLREEEHADGMFLDHAVYGLLARDWARGRASTDVPDRQPV</sequence>
<dbReference type="Pfam" id="PF13302">
    <property type="entry name" value="Acetyltransf_3"/>
    <property type="match status" value="1"/>
</dbReference>
<dbReference type="Gene3D" id="3.40.630.30">
    <property type="match status" value="1"/>
</dbReference>
<dbReference type="PROSITE" id="PS51186">
    <property type="entry name" value="GNAT"/>
    <property type="match status" value="1"/>
</dbReference>
<dbReference type="PANTHER" id="PTHR43441">
    <property type="entry name" value="RIBOSOMAL-PROTEIN-SERINE ACETYLTRANSFERASE"/>
    <property type="match status" value="1"/>
</dbReference>
<dbReference type="PANTHER" id="PTHR43441:SF11">
    <property type="entry name" value="RIBOSOMAL-PROTEIN-SERINE ACETYLTRANSFERASE"/>
    <property type="match status" value="1"/>
</dbReference>
<dbReference type="Proteomes" id="UP000234789">
    <property type="component" value="Unassembled WGS sequence"/>
</dbReference>
<keyword evidence="2" id="KW-0808">Transferase</keyword>
<dbReference type="SUPFAM" id="SSF55729">
    <property type="entry name" value="Acyl-CoA N-acyltransferases (Nat)"/>
    <property type="match status" value="1"/>
</dbReference>
<keyword evidence="3" id="KW-1185">Reference proteome</keyword>
<dbReference type="EMBL" id="NFEZ01000004">
    <property type="protein sequence ID" value="PLT45500.1"/>
    <property type="molecule type" value="Genomic_DNA"/>
</dbReference>
<feature type="domain" description="N-acetyltransferase" evidence="1">
    <location>
        <begin position="38"/>
        <end position="197"/>
    </location>
</feature>
<dbReference type="AlphaFoldDB" id="A0A2N5N5B4"/>
<proteinExistence type="predicted"/>
<dbReference type="InterPro" id="IPR016181">
    <property type="entry name" value="Acyl_CoA_acyltransferase"/>
</dbReference>
<accession>A0A2N5N5B4</accession>
<dbReference type="InterPro" id="IPR051908">
    <property type="entry name" value="Ribosomal_N-acetyltransferase"/>
</dbReference>
<name>A0A2N5N5B4_9BACL</name>
<dbReference type="InterPro" id="IPR000182">
    <property type="entry name" value="GNAT_dom"/>
</dbReference>
<comment type="caution">
    <text evidence="2">The sequence shown here is derived from an EMBL/GenBank/DDBJ whole genome shotgun (WGS) entry which is preliminary data.</text>
</comment>
<dbReference type="GO" id="GO:0008999">
    <property type="term" value="F:protein-N-terminal-alanine acetyltransferase activity"/>
    <property type="evidence" value="ECO:0007669"/>
    <property type="project" value="TreeGrafter"/>
</dbReference>
<gene>
    <name evidence="2" type="ORF">B8V81_3931</name>
</gene>